<dbReference type="InterPro" id="IPR026881">
    <property type="entry name" value="WYL_dom"/>
</dbReference>
<dbReference type="Pfam" id="PF25583">
    <property type="entry name" value="WCX"/>
    <property type="match status" value="1"/>
</dbReference>
<dbReference type="EMBL" id="CAEZVZ010000002">
    <property type="protein sequence ID" value="CAB4635473.1"/>
    <property type="molecule type" value="Genomic_DNA"/>
</dbReference>
<feature type="domain" description="PafC HTH" evidence="2">
    <location>
        <begin position="12"/>
        <end position="126"/>
    </location>
</feature>
<protein>
    <submittedName>
        <fullName evidence="4">Unannotated protein</fullName>
    </submittedName>
</protein>
<dbReference type="PANTHER" id="PTHR34580:SF1">
    <property type="entry name" value="PROTEIN PAFC"/>
    <property type="match status" value="1"/>
</dbReference>
<name>A0A6J6JGY3_9ZZZZ</name>
<dbReference type="PROSITE" id="PS52050">
    <property type="entry name" value="WYL"/>
    <property type="match status" value="1"/>
</dbReference>
<reference evidence="4" key="1">
    <citation type="submission" date="2020-05" db="EMBL/GenBank/DDBJ databases">
        <authorList>
            <person name="Chiriac C."/>
            <person name="Salcher M."/>
            <person name="Ghai R."/>
            <person name="Kavagutti S V."/>
        </authorList>
    </citation>
    <scope>NUCLEOTIDE SEQUENCE</scope>
</reference>
<dbReference type="Pfam" id="PF19187">
    <property type="entry name" value="HTH_PafC"/>
    <property type="match status" value="1"/>
</dbReference>
<feature type="domain" description="WYL" evidence="1">
    <location>
        <begin position="145"/>
        <end position="210"/>
    </location>
</feature>
<evidence type="ECO:0000313" key="4">
    <source>
        <dbReference type="EMBL" id="CAB4635473.1"/>
    </source>
</evidence>
<evidence type="ECO:0000259" key="1">
    <source>
        <dbReference type="Pfam" id="PF13280"/>
    </source>
</evidence>
<dbReference type="PANTHER" id="PTHR34580">
    <property type="match status" value="1"/>
</dbReference>
<organism evidence="4">
    <name type="scientific">freshwater metagenome</name>
    <dbReference type="NCBI Taxonomy" id="449393"/>
    <lineage>
        <taxon>unclassified sequences</taxon>
        <taxon>metagenomes</taxon>
        <taxon>ecological metagenomes</taxon>
    </lineage>
</organism>
<dbReference type="InterPro" id="IPR028349">
    <property type="entry name" value="PafC-like"/>
</dbReference>
<evidence type="ECO:0000259" key="2">
    <source>
        <dbReference type="Pfam" id="PF19187"/>
    </source>
</evidence>
<dbReference type="PIRSF" id="PIRSF016838">
    <property type="entry name" value="PafC"/>
    <property type="match status" value="1"/>
</dbReference>
<dbReference type="InterPro" id="IPR057727">
    <property type="entry name" value="WCX_dom"/>
</dbReference>
<feature type="domain" description="WCX" evidence="3">
    <location>
        <begin position="256"/>
        <end position="297"/>
    </location>
</feature>
<sequence>MAKEQSTPLEQTARMLDLVPFLLAHQGISINDLADHFKVDKDVILDDLNTLWMCGLPGYTPLELIDLAFDSGYVTIRNAAPLARVRTLSSSEIVSLTLGLDLLREASAEIAPERSQRIIELSEKLRSIIGADISIHDKSQTTFRTVIARAIKERGSVAISYFSPASDRQSERTVTPYHFLVEGGVEYFQGYCHTSSAIRTFRLDRVRAATESERSGKLENISAATGEKFRVHAAIHWMDRATLESFDLELTDIEGLSSITLEAFSEQWMARSILASGAGLEVLEPQELRRSIAKSAEVTMALYDEGAIA</sequence>
<dbReference type="InterPro" id="IPR043839">
    <property type="entry name" value="PafC_HTH"/>
</dbReference>
<dbReference type="InterPro" id="IPR051534">
    <property type="entry name" value="CBASS_pafABC_assoc_protein"/>
</dbReference>
<evidence type="ECO:0000259" key="3">
    <source>
        <dbReference type="Pfam" id="PF25583"/>
    </source>
</evidence>
<dbReference type="AlphaFoldDB" id="A0A6J6JGY3"/>
<proteinExistence type="predicted"/>
<accession>A0A6J6JGY3</accession>
<dbReference type="Pfam" id="PF13280">
    <property type="entry name" value="WYL"/>
    <property type="match status" value="1"/>
</dbReference>
<gene>
    <name evidence="4" type="ORF">UFOPK2162_00026</name>
</gene>